<dbReference type="PROSITE" id="PS50943">
    <property type="entry name" value="HTH_CROC1"/>
    <property type="match status" value="1"/>
</dbReference>
<evidence type="ECO:0000259" key="1">
    <source>
        <dbReference type="PROSITE" id="PS50943"/>
    </source>
</evidence>
<comment type="caution">
    <text evidence="2">The sequence shown here is derived from an EMBL/GenBank/DDBJ whole genome shotgun (WGS) entry which is preliminary data.</text>
</comment>
<sequence>MSDIHGAGSGADEVEEGLNLTRSAVGERLRHIREHHPEGPLTRAELAERSGVSMRTIAALESSDGANVQVDTLIKLTHSLGIRRVAYLLDADVFEQVNQELALSRQLREARDAGVEAVLLRNSTGISDDAASTLNNLLDAIVGAARQAKGRLRTETSEPGSGESP</sequence>
<dbReference type="Gene3D" id="1.10.260.40">
    <property type="entry name" value="lambda repressor-like DNA-binding domains"/>
    <property type="match status" value="1"/>
</dbReference>
<accession>A0A3E0GV58</accession>
<dbReference type="Proteomes" id="UP000256269">
    <property type="component" value="Unassembled WGS sequence"/>
</dbReference>
<dbReference type="RefSeq" id="WP_170218184.1">
    <property type="nucleotide sequence ID" value="NZ_CP144375.1"/>
</dbReference>
<evidence type="ECO:0000313" key="2">
    <source>
        <dbReference type="EMBL" id="REH27048.1"/>
    </source>
</evidence>
<dbReference type="AlphaFoldDB" id="A0A3E0GV58"/>
<dbReference type="GO" id="GO:0003677">
    <property type="term" value="F:DNA binding"/>
    <property type="evidence" value="ECO:0007669"/>
    <property type="project" value="InterPro"/>
</dbReference>
<reference evidence="2 3" key="1">
    <citation type="submission" date="2018-08" db="EMBL/GenBank/DDBJ databases">
        <title>Genomic Encyclopedia of Archaeal and Bacterial Type Strains, Phase II (KMG-II): from individual species to whole genera.</title>
        <authorList>
            <person name="Goeker M."/>
        </authorList>
    </citation>
    <scope>NUCLEOTIDE SEQUENCE [LARGE SCALE GENOMIC DNA]</scope>
    <source>
        <strain evidence="2 3">DSM 45791</strain>
    </source>
</reference>
<gene>
    <name evidence="2" type="ORF">BCF44_13019</name>
</gene>
<dbReference type="Pfam" id="PF01381">
    <property type="entry name" value="HTH_3"/>
    <property type="match status" value="1"/>
</dbReference>
<dbReference type="SMART" id="SM00530">
    <property type="entry name" value="HTH_XRE"/>
    <property type="match status" value="1"/>
</dbReference>
<dbReference type="InterPro" id="IPR010982">
    <property type="entry name" value="Lambda_DNA-bd_dom_sf"/>
</dbReference>
<organism evidence="2 3">
    <name type="scientific">Kutzneria buriramensis</name>
    <dbReference type="NCBI Taxonomy" id="1045776"/>
    <lineage>
        <taxon>Bacteria</taxon>
        <taxon>Bacillati</taxon>
        <taxon>Actinomycetota</taxon>
        <taxon>Actinomycetes</taxon>
        <taxon>Pseudonocardiales</taxon>
        <taxon>Pseudonocardiaceae</taxon>
        <taxon>Kutzneria</taxon>
    </lineage>
</organism>
<name>A0A3E0GV58_9PSEU</name>
<proteinExistence type="predicted"/>
<dbReference type="SUPFAM" id="SSF47413">
    <property type="entry name" value="lambda repressor-like DNA-binding domains"/>
    <property type="match status" value="1"/>
</dbReference>
<evidence type="ECO:0000313" key="3">
    <source>
        <dbReference type="Proteomes" id="UP000256269"/>
    </source>
</evidence>
<dbReference type="CDD" id="cd00093">
    <property type="entry name" value="HTH_XRE"/>
    <property type="match status" value="1"/>
</dbReference>
<protein>
    <submittedName>
        <fullName evidence="2">Transcriptional regulator with XRE-family HTH domain</fullName>
    </submittedName>
</protein>
<dbReference type="InterPro" id="IPR001387">
    <property type="entry name" value="Cro/C1-type_HTH"/>
</dbReference>
<keyword evidence="3" id="KW-1185">Reference proteome</keyword>
<feature type="domain" description="HTH cro/C1-type" evidence="1">
    <location>
        <begin position="29"/>
        <end position="88"/>
    </location>
</feature>
<dbReference type="EMBL" id="QUNO01000030">
    <property type="protein sequence ID" value="REH27048.1"/>
    <property type="molecule type" value="Genomic_DNA"/>
</dbReference>